<dbReference type="STRING" id="41047.A0A397GAQ2"/>
<dbReference type="FunFam" id="1.20.1720.10:FF:000012">
    <property type="entry name" value="MFS toxin efflux pump (AflT)"/>
    <property type="match status" value="1"/>
</dbReference>
<feature type="transmembrane region" description="Helical" evidence="6">
    <location>
        <begin position="782"/>
        <end position="800"/>
    </location>
</feature>
<feature type="transmembrane region" description="Helical" evidence="6">
    <location>
        <begin position="551"/>
        <end position="570"/>
    </location>
</feature>
<feature type="transmembrane region" description="Helical" evidence="6">
    <location>
        <begin position="435"/>
        <end position="458"/>
    </location>
</feature>
<evidence type="ECO:0000256" key="3">
    <source>
        <dbReference type="ARBA" id="ARBA00022692"/>
    </source>
</evidence>
<feature type="transmembrane region" description="Helical" evidence="6">
    <location>
        <begin position="900"/>
        <end position="917"/>
    </location>
</feature>
<feature type="transmembrane region" description="Helical" evidence="6">
    <location>
        <begin position="464"/>
        <end position="482"/>
    </location>
</feature>
<feature type="transmembrane region" description="Helical" evidence="6">
    <location>
        <begin position="371"/>
        <end position="392"/>
    </location>
</feature>
<evidence type="ECO:0000256" key="6">
    <source>
        <dbReference type="SAM" id="Phobius"/>
    </source>
</evidence>
<dbReference type="RefSeq" id="XP_026610976.1">
    <property type="nucleotide sequence ID" value="XM_026757969.1"/>
</dbReference>
<dbReference type="PROSITE" id="PS50850">
    <property type="entry name" value="MFS"/>
    <property type="match status" value="1"/>
</dbReference>
<dbReference type="EMBL" id="NKHU02000265">
    <property type="protein sequence ID" value="RHZ46033.1"/>
    <property type="molecule type" value="Genomic_DNA"/>
</dbReference>
<feature type="transmembrane region" description="Helical" evidence="6">
    <location>
        <begin position="117"/>
        <end position="137"/>
    </location>
</feature>
<dbReference type="PANTHER" id="PTHR23501">
    <property type="entry name" value="MAJOR FACILITATOR SUPERFAMILY"/>
    <property type="match status" value="1"/>
</dbReference>
<keyword evidence="3 6" id="KW-0812">Transmembrane</keyword>
<feature type="transmembrane region" description="Helical" evidence="6">
    <location>
        <begin position="278"/>
        <end position="295"/>
    </location>
</feature>
<feature type="transmembrane region" description="Helical" evidence="6">
    <location>
        <begin position="756"/>
        <end position="776"/>
    </location>
</feature>
<accession>A0A397GAQ2</accession>
<feature type="transmembrane region" description="Helical" evidence="6">
    <location>
        <begin position="650"/>
        <end position="669"/>
    </location>
</feature>
<feature type="transmembrane region" description="Helical" evidence="6">
    <location>
        <begin position="247"/>
        <end position="266"/>
    </location>
</feature>
<dbReference type="Gene3D" id="1.20.1720.10">
    <property type="entry name" value="Multidrug resistance protein D"/>
    <property type="match status" value="2"/>
</dbReference>
<dbReference type="InterPro" id="IPR036259">
    <property type="entry name" value="MFS_trans_sf"/>
</dbReference>
<feature type="transmembrane region" description="Helical" evidence="6">
    <location>
        <begin position="582"/>
        <end position="602"/>
    </location>
</feature>
<organism evidence="8 9">
    <name type="scientific">Aspergillus thermomutatus</name>
    <name type="common">Neosartorya pseudofischeri</name>
    <dbReference type="NCBI Taxonomy" id="41047"/>
    <lineage>
        <taxon>Eukaryota</taxon>
        <taxon>Fungi</taxon>
        <taxon>Dikarya</taxon>
        <taxon>Ascomycota</taxon>
        <taxon>Pezizomycotina</taxon>
        <taxon>Eurotiomycetes</taxon>
        <taxon>Eurotiomycetidae</taxon>
        <taxon>Eurotiales</taxon>
        <taxon>Aspergillaceae</taxon>
        <taxon>Aspergillus</taxon>
        <taxon>Aspergillus subgen. Fumigati</taxon>
    </lineage>
</organism>
<dbReference type="Gene3D" id="1.20.1250.20">
    <property type="entry name" value="MFS general substrate transporter like domains"/>
    <property type="match status" value="1"/>
</dbReference>
<keyword evidence="5 6" id="KW-0472">Membrane</keyword>
<feature type="transmembrane region" description="Helical" evidence="6">
    <location>
        <begin position="88"/>
        <end position="110"/>
    </location>
</feature>
<dbReference type="OrthoDB" id="10021397at2759"/>
<feature type="transmembrane region" description="Helical" evidence="6">
    <location>
        <begin position="524"/>
        <end position="544"/>
    </location>
</feature>
<feature type="transmembrane region" description="Helical" evidence="6">
    <location>
        <begin position="143"/>
        <end position="168"/>
    </location>
</feature>
<dbReference type="FunFam" id="1.20.1250.20:FF:000196">
    <property type="entry name" value="MFS toxin efflux pump (AflT)"/>
    <property type="match status" value="1"/>
</dbReference>
<dbReference type="PANTHER" id="PTHR23501:SF158">
    <property type="entry name" value="TRANSPORTER, PUTATIVE (AFU_ORTHOLOGUE AFUA_5G14490)-RELATED"/>
    <property type="match status" value="1"/>
</dbReference>
<keyword evidence="4 6" id="KW-1133">Transmembrane helix</keyword>
<feature type="transmembrane region" description="Helical" evidence="6">
    <location>
        <begin position="821"/>
        <end position="842"/>
    </location>
</feature>
<dbReference type="InterPro" id="IPR011701">
    <property type="entry name" value="MFS"/>
</dbReference>
<gene>
    <name evidence="8" type="ORF">CDV56_104350</name>
</gene>
<feature type="transmembrane region" description="Helical" evidence="6">
    <location>
        <begin position="315"/>
        <end position="336"/>
    </location>
</feature>
<sequence length="943" mass="101528">MKMAERVTSTPRTIDAPATTKEVLPPAEEVKIEENSGLERAPPTLSGLELIAVFIVLCLAVFLVALDNTIIATAIPRITDEFKALDSVGWYGSSYLLTTCMFQLVFGKLYGYFPMKLVFLCAILVFEIGSAVCGAAPTSDSFIVGRAIAGLGASGIFQGAMVIVAYSVEPRKRPVYNGIFGSIYGISSIIGPLLGGAFTSNVSWRWCFYINLPIGGVVVVILAVFLQLPASPREETSLKGWIRDMDPLGMITFLPAIICLLLALQWGGSTYSWSNARIIALFVLSGLLVSAFILIQIKQQDNAMVPPHIIRMRTVLFASLFMVLLAGGYFTMVYYLPIWFQAIKGVGMGIQLPIIAAQAVLPPPDIPVGTAIMTFCQTFGGAIFVSVSQAVFANRLRSGILALVPGTSPSIVNEIGATNLSSVIPEEYMDAARELCLFLAALDFTIATTAIPTIVSSFHSGRSYVWIGSAYQLASAASTPIWGKLSDIWGRKAILLVAILIFAIGSIICAAATMMGMMLTGRSIQGAAAGGIVILVNICISDLFTERERGFYLGLTGVVWGLASGVGPLAGGAFSEYVSWRWNWWINLPCCGFSFVVLFFCLDRVRERQAGISSGLRQIDWLGSLAIAGITTMSLLGLNIGGVYSSWGSAKVICLLVFGGFTMAAFVVYEAKIISEDKALIPMRILRRLSNNASLLVCFMHGFVNVSSWYFLPLYFQSSRSLTPLRSGLLLMPMTVIQAVTGFLAGFIIRRTGRYLPLIYLGMTLTTLAFSLFTLLSDKSTISSIIGLELLGGLGVGLVFQPPLIALQSCVHHNDVATATAFFGFIRSLSTSVSIAIGGVMFQNEMQSRQAMLQRLLPGNVAREFSGQSAAANVALIQSLSHGEAQIVKEAYSQSLSRMWILYACFAAAGLLMSFGIQNQMLRTELVETSGSTNSISASDNKT</sequence>
<dbReference type="InterPro" id="IPR020846">
    <property type="entry name" value="MFS_dom"/>
</dbReference>
<dbReference type="AlphaFoldDB" id="A0A397GAQ2"/>
<name>A0A397GAQ2_ASPTH</name>
<reference evidence="8" key="1">
    <citation type="submission" date="2018-08" db="EMBL/GenBank/DDBJ databases">
        <title>Draft genome sequence of azole-resistant Aspergillus thermomutatus (Neosartorya pseudofischeri) strain HMR AF 39, isolated from a human nasal aspirate.</title>
        <authorList>
            <person name="Parent-Michaud M."/>
            <person name="Dufresne P.J."/>
            <person name="Fournier E."/>
            <person name="Martineau C."/>
            <person name="Moreira S."/>
            <person name="Perkins V."/>
            <person name="De Repentigny L."/>
            <person name="Dufresne S.F."/>
        </authorList>
    </citation>
    <scope>NUCLEOTIDE SEQUENCE [LARGE SCALE GENOMIC DNA]</scope>
    <source>
        <strain evidence="8">HMR AF 39</strain>
    </source>
</reference>
<evidence type="ECO:0000256" key="4">
    <source>
        <dbReference type="ARBA" id="ARBA00022989"/>
    </source>
</evidence>
<comment type="caution">
    <text evidence="8">The sequence shown here is derived from an EMBL/GenBank/DDBJ whole genome shotgun (WGS) entry which is preliminary data.</text>
</comment>
<comment type="similarity">
    <text evidence="2">Belongs to the major facilitator superfamily. TCR/Tet family.</text>
</comment>
<dbReference type="Pfam" id="PF07690">
    <property type="entry name" value="MFS_1"/>
    <property type="match status" value="2"/>
</dbReference>
<dbReference type="PRINTS" id="PR01036">
    <property type="entry name" value="TCRTETB"/>
</dbReference>
<feature type="transmembrane region" description="Helical" evidence="6">
    <location>
        <begin position="494"/>
        <end position="518"/>
    </location>
</feature>
<feature type="domain" description="Major facilitator superfamily (MFS) profile" evidence="7">
    <location>
        <begin position="53"/>
        <end position="606"/>
    </location>
</feature>
<feature type="transmembrane region" description="Helical" evidence="6">
    <location>
        <begin position="622"/>
        <end position="644"/>
    </location>
</feature>
<feature type="transmembrane region" description="Helical" evidence="6">
    <location>
        <begin position="689"/>
        <end position="710"/>
    </location>
</feature>
<proteinExistence type="inferred from homology"/>
<feature type="transmembrane region" description="Helical" evidence="6">
    <location>
        <begin position="730"/>
        <end position="749"/>
    </location>
</feature>
<evidence type="ECO:0000256" key="5">
    <source>
        <dbReference type="ARBA" id="ARBA00023136"/>
    </source>
</evidence>
<dbReference type="CDD" id="cd17502">
    <property type="entry name" value="MFS_Azr1_MDR_like"/>
    <property type="match status" value="2"/>
</dbReference>
<feature type="transmembrane region" description="Helical" evidence="6">
    <location>
        <begin position="206"/>
        <end position="226"/>
    </location>
</feature>
<evidence type="ECO:0000256" key="2">
    <source>
        <dbReference type="ARBA" id="ARBA00007520"/>
    </source>
</evidence>
<dbReference type="VEuPathDB" id="FungiDB:CDV56_104350"/>
<dbReference type="GO" id="GO:0022857">
    <property type="term" value="F:transmembrane transporter activity"/>
    <property type="evidence" value="ECO:0007669"/>
    <property type="project" value="InterPro"/>
</dbReference>
<evidence type="ECO:0000256" key="1">
    <source>
        <dbReference type="ARBA" id="ARBA00004141"/>
    </source>
</evidence>
<dbReference type="GeneID" id="38126324"/>
<dbReference type="Proteomes" id="UP000215305">
    <property type="component" value="Unassembled WGS sequence"/>
</dbReference>
<comment type="subcellular location">
    <subcellularLocation>
        <location evidence="1">Membrane</location>
        <topology evidence="1">Multi-pass membrane protein</topology>
    </subcellularLocation>
</comment>
<evidence type="ECO:0000313" key="9">
    <source>
        <dbReference type="Proteomes" id="UP000215305"/>
    </source>
</evidence>
<keyword evidence="9" id="KW-1185">Reference proteome</keyword>
<evidence type="ECO:0000259" key="7">
    <source>
        <dbReference type="PROSITE" id="PS50850"/>
    </source>
</evidence>
<feature type="transmembrane region" description="Helical" evidence="6">
    <location>
        <begin position="50"/>
        <end position="76"/>
    </location>
</feature>
<evidence type="ECO:0000313" key="8">
    <source>
        <dbReference type="EMBL" id="RHZ46033.1"/>
    </source>
</evidence>
<protein>
    <recommendedName>
        <fullName evidence="7">Major facilitator superfamily (MFS) profile domain-containing protein</fullName>
    </recommendedName>
</protein>
<dbReference type="SUPFAM" id="SSF103473">
    <property type="entry name" value="MFS general substrate transporter"/>
    <property type="match status" value="2"/>
</dbReference>
<dbReference type="GO" id="GO:0005886">
    <property type="term" value="C:plasma membrane"/>
    <property type="evidence" value="ECO:0007669"/>
    <property type="project" value="TreeGrafter"/>
</dbReference>
<feature type="transmembrane region" description="Helical" evidence="6">
    <location>
        <begin position="175"/>
        <end position="194"/>
    </location>
</feature>